<accession>A0ABN2BMI0</accession>
<dbReference type="EMBL" id="BAAALY010000006">
    <property type="protein sequence ID" value="GAA1542259.1"/>
    <property type="molecule type" value="Genomic_DNA"/>
</dbReference>
<gene>
    <name evidence="2" type="ORF">GCM10009691_16120</name>
</gene>
<dbReference type="Proteomes" id="UP001501791">
    <property type="component" value="Unassembled WGS sequence"/>
</dbReference>
<evidence type="ECO:0000313" key="2">
    <source>
        <dbReference type="EMBL" id="GAA1542259.1"/>
    </source>
</evidence>
<protein>
    <submittedName>
        <fullName evidence="2">Uncharacterized protein</fullName>
    </submittedName>
</protein>
<evidence type="ECO:0000256" key="1">
    <source>
        <dbReference type="SAM" id="MobiDB-lite"/>
    </source>
</evidence>
<evidence type="ECO:0000313" key="3">
    <source>
        <dbReference type="Proteomes" id="UP001501791"/>
    </source>
</evidence>
<reference evidence="2 3" key="1">
    <citation type="journal article" date="2019" name="Int. J. Syst. Evol. Microbiol.">
        <title>The Global Catalogue of Microorganisms (GCM) 10K type strain sequencing project: providing services to taxonomists for standard genome sequencing and annotation.</title>
        <authorList>
            <consortium name="The Broad Institute Genomics Platform"/>
            <consortium name="The Broad Institute Genome Sequencing Center for Infectious Disease"/>
            <person name="Wu L."/>
            <person name="Ma J."/>
        </authorList>
    </citation>
    <scope>NUCLEOTIDE SEQUENCE [LARGE SCALE GENOMIC DNA]</scope>
    <source>
        <strain evidence="2 3">JCM 13319</strain>
    </source>
</reference>
<proteinExistence type="predicted"/>
<keyword evidence="3" id="KW-1185">Reference proteome</keyword>
<feature type="region of interest" description="Disordered" evidence="1">
    <location>
        <begin position="28"/>
        <end position="76"/>
    </location>
</feature>
<organism evidence="2 3">
    <name type="scientific">Brevibacterium picturae</name>
    <dbReference type="NCBI Taxonomy" id="260553"/>
    <lineage>
        <taxon>Bacteria</taxon>
        <taxon>Bacillati</taxon>
        <taxon>Actinomycetota</taxon>
        <taxon>Actinomycetes</taxon>
        <taxon>Micrococcales</taxon>
        <taxon>Brevibacteriaceae</taxon>
        <taxon>Brevibacterium</taxon>
    </lineage>
</organism>
<name>A0ABN2BMI0_9MICO</name>
<comment type="caution">
    <text evidence="2">The sequence shown here is derived from an EMBL/GenBank/DDBJ whole genome shotgun (WGS) entry which is preliminary data.</text>
</comment>
<sequence length="76" mass="8331">MQQAGEMPLREHPQGVAKRAGTLICQRHARSATGEDPCRIRAGDAVPEENDDGHTVNTSPDRLQWAYETSASDDDL</sequence>